<accession>A0AAW8ND71</accession>
<organism evidence="1 2">
    <name type="scientific">Pseudarthrobacter oxydans</name>
    <name type="common">Arthrobacter oxydans</name>
    <dbReference type="NCBI Taxonomy" id="1671"/>
    <lineage>
        <taxon>Bacteria</taxon>
        <taxon>Bacillati</taxon>
        <taxon>Actinomycetota</taxon>
        <taxon>Actinomycetes</taxon>
        <taxon>Micrococcales</taxon>
        <taxon>Micrococcaceae</taxon>
        <taxon>Pseudarthrobacter</taxon>
    </lineage>
</organism>
<proteinExistence type="predicted"/>
<name>A0AAW8ND71_PSEOX</name>
<evidence type="ECO:0000313" key="2">
    <source>
        <dbReference type="Proteomes" id="UP001262032"/>
    </source>
</evidence>
<sequence length="239" mass="25020">MADVTFAINPIVLANVLTNAVEISKEASSIQAPEAVLLAYQPSADGLAGQVMSYGCGRYAAGRTVVTLDGLPSTDAMSVSLGRDHAIELASALRKTSRAADTRVGVNLTAEAVQRTNQETGVPSWGNLAVGYKDAYLAVLHDADPHGKYDAIWQRMDELASVTGDSVGGVTLQVGILSRLQKMKGVGEVADIRTTQLPGVVAAKIGPTFVALLGEINRPSYVSGGRWSDGPGDAANLWR</sequence>
<dbReference type="RefSeq" id="WP_310114794.1">
    <property type="nucleotide sequence ID" value="NZ_JAVDTN010000032.1"/>
</dbReference>
<reference evidence="1" key="1">
    <citation type="submission" date="2023-07" db="EMBL/GenBank/DDBJ databases">
        <title>Sorghum-associated microbial communities from plants grown in Nebraska, USA.</title>
        <authorList>
            <person name="Schachtman D."/>
        </authorList>
    </citation>
    <scope>NUCLEOTIDE SEQUENCE</scope>
    <source>
        <strain evidence="1">BE261</strain>
    </source>
</reference>
<evidence type="ECO:0000313" key="1">
    <source>
        <dbReference type="EMBL" id="MDR7164801.1"/>
    </source>
</evidence>
<dbReference type="Proteomes" id="UP001262032">
    <property type="component" value="Unassembled WGS sequence"/>
</dbReference>
<dbReference type="EMBL" id="JAVDWN010000010">
    <property type="protein sequence ID" value="MDR7164801.1"/>
    <property type="molecule type" value="Genomic_DNA"/>
</dbReference>
<dbReference type="GeneID" id="97424650"/>
<gene>
    <name evidence="1" type="ORF">J2X12_002839</name>
</gene>
<protein>
    <submittedName>
        <fullName evidence="1">Uncharacterized protein</fullName>
    </submittedName>
</protein>
<comment type="caution">
    <text evidence="1">The sequence shown here is derived from an EMBL/GenBank/DDBJ whole genome shotgun (WGS) entry which is preliminary data.</text>
</comment>
<dbReference type="AlphaFoldDB" id="A0AAW8ND71"/>